<dbReference type="InterPro" id="IPR053182">
    <property type="entry name" value="YobU-like_regulator"/>
</dbReference>
<dbReference type="InterPro" id="IPR010499">
    <property type="entry name" value="AraC_E-bd"/>
</dbReference>
<dbReference type="Gene3D" id="3.20.80.10">
    <property type="entry name" value="Regulatory factor, effector binding domain"/>
    <property type="match status" value="1"/>
</dbReference>
<dbReference type="EMBL" id="CP049887">
    <property type="protein sequence ID" value="QIL48277.1"/>
    <property type="molecule type" value="Genomic_DNA"/>
</dbReference>
<protein>
    <submittedName>
        <fullName evidence="2">GyrI-like domain-containing protein</fullName>
    </submittedName>
</protein>
<accession>A0A6G8ATF8</accession>
<dbReference type="AlphaFoldDB" id="A0A6G8ATF8"/>
<dbReference type="Pfam" id="PF14526">
    <property type="entry name" value="Cass2"/>
    <property type="match status" value="1"/>
</dbReference>
<name>A0A6G8ATF8_9ENTE</name>
<dbReference type="RefSeq" id="WP_166034425.1">
    <property type="nucleotide sequence ID" value="NZ_CP049887.1"/>
</dbReference>
<sequence>MNEVNFAEMTIQGGKIRTDNQHVEEIVSLWMKVPQLNLVGEVYAVYYNYESDHTGKYDLLIGSTNNTCEETVQLLPGKYLVVDVEKGTPELIGAAWQTIWSNQEIYEQRAFTTDFERYLEDGSAKIYLAIK</sequence>
<keyword evidence="3" id="KW-1185">Reference proteome</keyword>
<reference evidence="2 3" key="1">
    <citation type="submission" date="2020-03" db="EMBL/GenBank/DDBJ databases">
        <title>Vagococcus sp. nov., isolated from beetles.</title>
        <authorList>
            <person name="Hyun D.-W."/>
            <person name="Bae J.-W."/>
        </authorList>
    </citation>
    <scope>NUCLEOTIDE SEQUENCE [LARGE SCALE GENOMIC DNA]</scope>
    <source>
        <strain evidence="2 3">HDW17B</strain>
    </source>
</reference>
<gene>
    <name evidence="2" type="ORF">G7082_07115</name>
</gene>
<dbReference type="SUPFAM" id="SSF55136">
    <property type="entry name" value="Probable bacterial effector-binding domain"/>
    <property type="match status" value="1"/>
</dbReference>
<proteinExistence type="predicted"/>
<feature type="domain" description="AraC effector-binding" evidence="1">
    <location>
        <begin position="1"/>
        <end position="131"/>
    </location>
</feature>
<dbReference type="PANTHER" id="PTHR36444:SF2">
    <property type="entry name" value="TRANSCRIPTIONAL REGULATOR PROTEIN YOBU-RELATED"/>
    <property type="match status" value="1"/>
</dbReference>
<dbReference type="InterPro" id="IPR029441">
    <property type="entry name" value="Cass2"/>
</dbReference>
<dbReference type="Proteomes" id="UP000501747">
    <property type="component" value="Chromosome"/>
</dbReference>
<evidence type="ECO:0000313" key="2">
    <source>
        <dbReference type="EMBL" id="QIL48277.1"/>
    </source>
</evidence>
<dbReference type="InterPro" id="IPR011256">
    <property type="entry name" value="Reg_factor_effector_dom_sf"/>
</dbReference>
<dbReference type="SMART" id="SM00871">
    <property type="entry name" value="AraC_E_bind"/>
    <property type="match status" value="1"/>
</dbReference>
<evidence type="ECO:0000313" key="3">
    <source>
        <dbReference type="Proteomes" id="UP000501747"/>
    </source>
</evidence>
<organism evidence="2 3">
    <name type="scientific">Vagococcus hydrophili</name>
    <dbReference type="NCBI Taxonomy" id="2714947"/>
    <lineage>
        <taxon>Bacteria</taxon>
        <taxon>Bacillati</taxon>
        <taxon>Bacillota</taxon>
        <taxon>Bacilli</taxon>
        <taxon>Lactobacillales</taxon>
        <taxon>Enterococcaceae</taxon>
        <taxon>Vagococcus</taxon>
    </lineage>
</organism>
<evidence type="ECO:0000259" key="1">
    <source>
        <dbReference type="SMART" id="SM00871"/>
    </source>
</evidence>
<dbReference type="KEGG" id="vhy:G7082_07115"/>
<dbReference type="PANTHER" id="PTHR36444">
    <property type="entry name" value="TRANSCRIPTIONAL REGULATOR PROTEIN YOBU-RELATED"/>
    <property type="match status" value="1"/>
</dbReference>